<dbReference type="Proteomes" id="UP001066276">
    <property type="component" value="Chromosome 8"/>
</dbReference>
<evidence type="ECO:0000313" key="2">
    <source>
        <dbReference type="Proteomes" id="UP001066276"/>
    </source>
</evidence>
<keyword evidence="2" id="KW-1185">Reference proteome</keyword>
<reference evidence="1" key="1">
    <citation type="journal article" date="2022" name="bioRxiv">
        <title>Sequencing and chromosome-scale assembly of the giantPleurodeles waltlgenome.</title>
        <authorList>
            <person name="Brown T."/>
            <person name="Elewa A."/>
            <person name="Iarovenko S."/>
            <person name="Subramanian E."/>
            <person name="Araus A.J."/>
            <person name="Petzold A."/>
            <person name="Susuki M."/>
            <person name="Suzuki K.-i.T."/>
            <person name="Hayashi T."/>
            <person name="Toyoda A."/>
            <person name="Oliveira C."/>
            <person name="Osipova E."/>
            <person name="Leigh N.D."/>
            <person name="Simon A."/>
            <person name="Yun M.H."/>
        </authorList>
    </citation>
    <scope>NUCLEOTIDE SEQUENCE</scope>
    <source>
        <strain evidence="1">20211129_DDA</strain>
        <tissue evidence="1">Liver</tissue>
    </source>
</reference>
<evidence type="ECO:0008006" key="3">
    <source>
        <dbReference type="Google" id="ProtNLM"/>
    </source>
</evidence>
<name>A0AAV7NFX0_PLEWA</name>
<protein>
    <recommendedName>
        <fullName evidence="3">Secreted protein</fullName>
    </recommendedName>
</protein>
<organism evidence="1 2">
    <name type="scientific">Pleurodeles waltl</name>
    <name type="common">Iberian ribbed newt</name>
    <dbReference type="NCBI Taxonomy" id="8319"/>
    <lineage>
        <taxon>Eukaryota</taxon>
        <taxon>Metazoa</taxon>
        <taxon>Chordata</taxon>
        <taxon>Craniata</taxon>
        <taxon>Vertebrata</taxon>
        <taxon>Euteleostomi</taxon>
        <taxon>Amphibia</taxon>
        <taxon>Batrachia</taxon>
        <taxon>Caudata</taxon>
        <taxon>Salamandroidea</taxon>
        <taxon>Salamandridae</taxon>
        <taxon>Pleurodelinae</taxon>
        <taxon>Pleurodeles</taxon>
    </lineage>
</organism>
<comment type="caution">
    <text evidence="1">The sequence shown here is derived from an EMBL/GenBank/DDBJ whole genome shotgun (WGS) entry which is preliminary data.</text>
</comment>
<gene>
    <name evidence="1" type="ORF">NDU88_002278</name>
</gene>
<dbReference type="AlphaFoldDB" id="A0AAV7NFX0"/>
<dbReference type="EMBL" id="JANPWB010000012">
    <property type="protein sequence ID" value="KAJ1114039.1"/>
    <property type="molecule type" value="Genomic_DNA"/>
</dbReference>
<sequence length="93" mass="9820">MLLGPPNLRLLLLRVGHRLPPPAAWQPLVLIVWGRGTTDSVVFCARFGPQEAPANTGPQIQSYAPLPSSHLTAGDCRAAVTASHPLAPQAPRG</sequence>
<accession>A0AAV7NFX0</accession>
<proteinExistence type="predicted"/>
<evidence type="ECO:0000313" key="1">
    <source>
        <dbReference type="EMBL" id="KAJ1114039.1"/>
    </source>
</evidence>